<feature type="compositionally biased region" description="Basic residues" evidence="13">
    <location>
        <begin position="87"/>
        <end position="97"/>
    </location>
</feature>
<feature type="compositionally biased region" description="Acidic residues" evidence="13">
    <location>
        <begin position="1120"/>
        <end position="1144"/>
    </location>
</feature>
<evidence type="ECO:0000256" key="8">
    <source>
        <dbReference type="ARBA" id="ARBA00022843"/>
    </source>
</evidence>
<feature type="compositionally biased region" description="Low complexity" evidence="13">
    <location>
        <begin position="124"/>
        <end position="135"/>
    </location>
</feature>
<dbReference type="Gene3D" id="3.30.710.10">
    <property type="entry name" value="Potassium Channel Kv1.1, Chain A"/>
    <property type="match status" value="1"/>
</dbReference>
<sequence length="1161" mass="125041">MLYLDLRVFPHTGRGAEASSGILNGLPRETAESPRYPGAPGSNPEPRAVGWPCSSRGFGPADPRRCLPAFPAPRSRAARGAPAAPAPRRRRPRRASRLARGTGTRPAGTCGSPRAAPRASNGTAAPGPRGASAAAPRPPLAPRDPRRPPSLAASGSRGGRLRPLGAGRCGGKERKGGAAGVDPVPPPPPRPTMGGAGRGGRFVTRRGRSARPPPAGPPSLLPAPRSRPPSPPLPCGGGGRRPRCIVGSPLFICHPTRSGACRDGSAAAAERSSGIHCGQPRARRDPGRTRGSGERAAGLRFSRPPPPHGSRAPPSPAPFPRRTERSAGRGARGAPAMFAEINRRTLAFRGGGLVTSAAAASAAGAEAWERQDPEALNGRGADEEAELEGLEAEELEATAAEEKELLLPQDAASPPAAAGPMFAERNRRTLAFRGGGGLLAAHSAANNGCEAAAWPRKHFNGRGADEEMELEGAEGLETEGLLEGKELVQDGGSLSDSSDDEEDGEGGSLGDGSGAEGGSCSSSRRSGGDGGDEAEGSGEGESIRHFPLARPKSLLQKLHISFQGSWLKEFPWLYYCQETGLMSCAWCTAAVAAAAPPEVIMSGAPLPGGHDELCKGTRNYKRTLLLRHHLSAEHRLNEPGSAEQEAELPSELNNEGYCDFNSRPNENSYCYQLLQELNEQRKKGILCDVNIVVSGRVFRAHKNILVAGSRFFKTLYCFTNKESRNQTTVTYLDVVAVQGFSVILDFLYSGNLVLTSQNAIEVMSVASYLQMTEVVQSCRNFIKDALNISIKSEAPETVVVDYNRRSVSRDGLSPRDQKVASFWATRNLTNLASSIKTENDPYPIDDGQMESYQMNDCSWVQDSSPEMAENESQGEGKVFVWNDMSAQGQSVQEPGKARRKNQTAKRFIYNIPPNTEENSEDCSVLQPSVPYPEEDLSFIKEEAATSSDFKYGLLPGTSNDFKYGLLPGTSSDFKYGLLPGTSSDFKYGLLPESWPKEAWENGDSSALIMNKLKCPHCNYVAKYRRTLKRHLLIHTGVRSFSCDICGKLFTRREHVKRHSLVHKKDKKYKCMVCKKIFMLAASVGIRHGSRRYGVCVDCADKSQPAGQEGADQVQDTDFPRDEEYEENEVGEGDEELGDDVEEQNDQSRWDEGGEVCMPLDD</sequence>
<accession>H0ZN27</accession>
<keyword evidence="17" id="KW-1185">Reference proteome</keyword>
<dbReference type="GO" id="GO:0008270">
    <property type="term" value="F:zinc ion binding"/>
    <property type="evidence" value="ECO:0007669"/>
    <property type="project" value="UniProtKB-KW"/>
</dbReference>
<feature type="domain" description="BTB" evidence="14">
    <location>
        <begin position="687"/>
        <end position="756"/>
    </location>
</feature>
<feature type="compositionally biased region" description="Pro residues" evidence="13">
    <location>
        <begin position="303"/>
        <end position="319"/>
    </location>
</feature>
<dbReference type="InParanoid" id="H0ZN27"/>
<keyword evidence="6 12" id="KW-0863">Zinc-finger</keyword>
<name>H0ZN27_TAEGU</name>
<dbReference type="Proteomes" id="UP000007754">
    <property type="component" value="Chromosome 2"/>
</dbReference>
<evidence type="ECO:0000256" key="6">
    <source>
        <dbReference type="ARBA" id="ARBA00022771"/>
    </source>
</evidence>
<reference evidence="16 17" key="1">
    <citation type="journal article" date="2010" name="Nature">
        <title>The genome of a songbird.</title>
        <authorList>
            <person name="Warren W.C."/>
            <person name="Clayton D.F."/>
            <person name="Ellegren H."/>
            <person name="Arnold A.P."/>
            <person name="Hillier L.W."/>
            <person name="Kunstner A."/>
            <person name="Searle S."/>
            <person name="White S."/>
            <person name="Vilella A.J."/>
            <person name="Fairley S."/>
            <person name="Heger A."/>
            <person name="Kong L."/>
            <person name="Ponting C.P."/>
            <person name="Jarvis E.D."/>
            <person name="Mello C.V."/>
            <person name="Minx P."/>
            <person name="Lovell P."/>
            <person name="Velho T.A."/>
            <person name="Ferris M."/>
            <person name="Balakrishnan C.N."/>
            <person name="Sinha S."/>
            <person name="Blatti C."/>
            <person name="London S.E."/>
            <person name="Li Y."/>
            <person name="Lin Y.C."/>
            <person name="George J."/>
            <person name="Sweedler J."/>
            <person name="Southey B."/>
            <person name="Gunaratne P."/>
            <person name="Watson M."/>
            <person name="Nam K."/>
            <person name="Backstrom N."/>
            <person name="Smeds L."/>
            <person name="Nabholz B."/>
            <person name="Itoh Y."/>
            <person name="Whitney O."/>
            <person name="Pfenning A.R."/>
            <person name="Howard J."/>
            <person name="Volker M."/>
            <person name="Skinner B.M."/>
            <person name="Griffin D.K."/>
            <person name="Ye L."/>
            <person name="McLaren W.M."/>
            <person name="Flicek P."/>
            <person name="Quesada V."/>
            <person name="Velasco G."/>
            <person name="Lopez-Otin C."/>
            <person name="Puente X.S."/>
            <person name="Olender T."/>
            <person name="Lancet D."/>
            <person name="Smit A.F."/>
            <person name="Hubley R."/>
            <person name="Konkel M.K."/>
            <person name="Walker J.A."/>
            <person name="Batzer M.A."/>
            <person name="Gu W."/>
            <person name="Pollock D.D."/>
            <person name="Chen L."/>
            <person name="Cheng Z."/>
            <person name="Eichler E.E."/>
            <person name="Stapley J."/>
            <person name="Slate J."/>
            <person name="Ekblom R."/>
            <person name="Birkhead T."/>
            <person name="Burke T."/>
            <person name="Burt D."/>
            <person name="Scharff C."/>
            <person name="Adam I."/>
            <person name="Richard H."/>
            <person name="Sultan M."/>
            <person name="Soldatov A."/>
            <person name="Lehrach H."/>
            <person name="Edwards S.V."/>
            <person name="Yang S.P."/>
            <person name="Li X."/>
            <person name="Graves T."/>
            <person name="Fulton L."/>
            <person name="Nelson J."/>
            <person name="Chinwalla A."/>
            <person name="Hou S."/>
            <person name="Mardis E.R."/>
            <person name="Wilson R.K."/>
        </authorList>
    </citation>
    <scope>NUCLEOTIDE SEQUENCE [LARGE SCALE GENOMIC DNA]</scope>
</reference>
<feature type="region of interest" description="Disordered" evidence="13">
    <location>
        <begin position="1102"/>
        <end position="1161"/>
    </location>
</feature>
<dbReference type="GO" id="GO:0005654">
    <property type="term" value="C:nucleoplasm"/>
    <property type="evidence" value="ECO:0007669"/>
    <property type="project" value="Ensembl"/>
</dbReference>
<feature type="region of interest" description="Disordered" evidence="13">
    <location>
        <begin position="14"/>
        <end position="238"/>
    </location>
</feature>
<dbReference type="FunFam" id="3.30.160.60:FF:000492">
    <property type="entry name" value="Zinc finger and BTB domain containing 10"/>
    <property type="match status" value="1"/>
</dbReference>
<dbReference type="PROSITE" id="PS00028">
    <property type="entry name" value="ZINC_FINGER_C2H2_1"/>
    <property type="match status" value="1"/>
</dbReference>
<dbReference type="HOGENOM" id="CLU_022356_1_0_1"/>
<evidence type="ECO:0000256" key="7">
    <source>
        <dbReference type="ARBA" id="ARBA00022833"/>
    </source>
</evidence>
<evidence type="ECO:0000256" key="4">
    <source>
        <dbReference type="ARBA" id="ARBA00022723"/>
    </source>
</evidence>
<keyword evidence="5" id="KW-0677">Repeat</keyword>
<reference evidence="16" key="3">
    <citation type="submission" date="2025-09" db="UniProtKB">
        <authorList>
            <consortium name="Ensembl"/>
        </authorList>
    </citation>
    <scope>IDENTIFICATION</scope>
</reference>
<feature type="compositionally biased region" description="Basic and acidic residues" evidence="13">
    <location>
        <begin position="282"/>
        <end position="293"/>
    </location>
</feature>
<dbReference type="PANTHER" id="PTHR46105">
    <property type="entry name" value="AGAP004733-PA"/>
    <property type="match status" value="1"/>
</dbReference>
<feature type="region of interest" description="Disordered" evidence="13">
    <location>
        <begin position="489"/>
        <end position="543"/>
    </location>
</feature>
<evidence type="ECO:0000256" key="5">
    <source>
        <dbReference type="ARBA" id="ARBA00022737"/>
    </source>
</evidence>
<dbReference type="Gene3D" id="3.30.160.60">
    <property type="entry name" value="Classic Zinc Finger"/>
    <property type="match status" value="1"/>
</dbReference>
<keyword evidence="9" id="KW-0805">Transcription regulation</keyword>
<evidence type="ECO:0000313" key="17">
    <source>
        <dbReference type="Proteomes" id="UP000007754"/>
    </source>
</evidence>
<dbReference type="InterPro" id="IPR036236">
    <property type="entry name" value="Znf_C2H2_sf"/>
</dbReference>
<dbReference type="STRING" id="59729.ENSTGUP00000012001"/>
<dbReference type="GO" id="GO:0000981">
    <property type="term" value="F:DNA-binding transcription factor activity, RNA polymerase II-specific"/>
    <property type="evidence" value="ECO:0007669"/>
    <property type="project" value="TreeGrafter"/>
</dbReference>
<keyword evidence="2" id="KW-1017">Isopeptide bond</keyword>
<dbReference type="PROSITE" id="PS50097">
    <property type="entry name" value="BTB"/>
    <property type="match status" value="1"/>
</dbReference>
<feature type="compositionally biased region" description="Low complexity" evidence="13">
    <location>
        <begin position="149"/>
        <end position="166"/>
    </location>
</feature>
<dbReference type="AlphaFoldDB" id="H0ZN27"/>
<keyword evidence="8" id="KW-0832">Ubl conjugation</keyword>
<evidence type="ECO:0000256" key="10">
    <source>
        <dbReference type="ARBA" id="ARBA00023163"/>
    </source>
</evidence>
<dbReference type="InterPro" id="IPR000210">
    <property type="entry name" value="BTB/POZ_dom"/>
</dbReference>
<dbReference type="CDD" id="cd18201">
    <property type="entry name" value="BTB_POZ_ZBTB10"/>
    <property type="match status" value="1"/>
</dbReference>
<dbReference type="SMART" id="SM00225">
    <property type="entry name" value="BTB"/>
    <property type="match status" value="1"/>
</dbReference>
<dbReference type="SUPFAM" id="SSF57667">
    <property type="entry name" value="beta-beta-alpha zinc fingers"/>
    <property type="match status" value="1"/>
</dbReference>
<dbReference type="GO" id="GO:0000781">
    <property type="term" value="C:chromosome, telomeric region"/>
    <property type="evidence" value="ECO:0007669"/>
    <property type="project" value="Ensembl"/>
</dbReference>
<reference evidence="16" key="2">
    <citation type="submission" date="2025-08" db="UniProtKB">
        <authorList>
            <consortium name="Ensembl"/>
        </authorList>
    </citation>
    <scope>IDENTIFICATION</scope>
</reference>
<feature type="compositionally biased region" description="Pro residues" evidence="13">
    <location>
        <begin position="211"/>
        <end position="234"/>
    </location>
</feature>
<organism evidence="16 17">
    <name type="scientific">Taeniopygia guttata</name>
    <name type="common">Zebra finch</name>
    <name type="synonym">Poephila guttata</name>
    <dbReference type="NCBI Taxonomy" id="59729"/>
    <lineage>
        <taxon>Eukaryota</taxon>
        <taxon>Metazoa</taxon>
        <taxon>Chordata</taxon>
        <taxon>Craniata</taxon>
        <taxon>Vertebrata</taxon>
        <taxon>Euteleostomi</taxon>
        <taxon>Archelosauria</taxon>
        <taxon>Archosauria</taxon>
        <taxon>Dinosauria</taxon>
        <taxon>Saurischia</taxon>
        <taxon>Theropoda</taxon>
        <taxon>Coelurosauria</taxon>
        <taxon>Aves</taxon>
        <taxon>Neognathae</taxon>
        <taxon>Neoaves</taxon>
        <taxon>Telluraves</taxon>
        <taxon>Australaves</taxon>
        <taxon>Passeriformes</taxon>
        <taxon>Passeroidea</taxon>
        <taxon>Estrildidae</taxon>
        <taxon>Estrildinae</taxon>
        <taxon>Taeniopygia</taxon>
    </lineage>
</organism>
<dbReference type="Ensembl" id="ENSTGUT00000012133.2">
    <property type="protein sequence ID" value="ENSTGUP00000012001.2"/>
    <property type="gene ID" value="ENSTGUG00000011647.2"/>
</dbReference>
<proteinExistence type="predicted"/>
<dbReference type="GO" id="GO:0042162">
    <property type="term" value="F:telomeric DNA binding"/>
    <property type="evidence" value="ECO:0007669"/>
    <property type="project" value="Ensembl"/>
</dbReference>
<comment type="subcellular location">
    <subcellularLocation>
        <location evidence="1">Nucleus</location>
    </subcellularLocation>
</comment>
<feature type="domain" description="C2H2-type" evidence="15">
    <location>
        <begin position="1040"/>
        <end position="1067"/>
    </location>
</feature>
<feature type="compositionally biased region" description="Low complexity" evidence="13">
    <location>
        <begin position="67"/>
        <end position="83"/>
    </location>
</feature>
<dbReference type="SUPFAM" id="SSF54695">
    <property type="entry name" value="POZ domain"/>
    <property type="match status" value="1"/>
</dbReference>
<evidence type="ECO:0000256" key="2">
    <source>
        <dbReference type="ARBA" id="ARBA00022499"/>
    </source>
</evidence>
<keyword evidence="11" id="KW-0539">Nucleus</keyword>
<evidence type="ECO:0000256" key="12">
    <source>
        <dbReference type="PROSITE-ProRule" id="PRU00042"/>
    </source>
</evidence>
<evidence type="ECO:0000313" key="16">
    <source>
        <dbReference type="Ensembl" id="ENSTGUP00000012001.2"/>
    </source>
</evidence>
<evidence type="ECO:0000256" key="13">
    <source>
        <dbReference type="SAM" id="MobiDB-lite"/>
    </source>
</evidence>
<evidence type="ECO:0000256" key="1">
    <source>
        <dbReference type="ARBA" id="ARBA00004123"/>
    </source>
</evidence>
<feature type="compositionally biased region" description="Gly residues" evidence="13">
    <location>
        <begin position="506"/>
        <end position="517"/>
    </location>
</feature>
<evidence type="ECO:0000256" key="3">
    <source>
        <dbReference type="ARBA" id="ARBA00022553"/>
    </source>
</evidence>
<dbReference type="PANTHER" id="PTHR46105:SF24">
    <property type="entry name" value="ZINC FINGER AND BTB DOMAIN CONTAINING 10"/>
    <property type="match status" value="1"/>
</dbReference>
<dbReference type="InterPro" id="IPR011333">
    <property type="entry name" value="SKP1/BTB/POZ_sf"/>
</dbReference>
<feature type="domain" description="C2H2-type" evidence="15">
    <location>
        <begin position="1012"/>
        <end position="1039"/>
    </location>
</feature>
<feature type="region of interest" description="Disordered" evidence="13">
    <location>
        <begin position="270"/>
        <end position="334"/>
    </location>
</feature>
<keyword evidence="4" id="KW-0479">Metal-binding</keyword>
<dbReference type="SMART" id="SM00355">
    <property type="entry name" value="ZnF_C2H2"/>
    <property type="match status" value="2"/>
</dbReference>
<keyword evidence="7" id="KW-0862">Zinc</keyword>
<evidence type="ECO:0000256" key="9">
    <source>
        <dbReference type="ARBA" id="ARBA00023015"/>
    </source>
</evidence>
<dbReference type="GO" id="GO:0000978">
    <property type="term" value="F:RNA polymerase II cis-regulatory region sequence-specific DNA binding"/>
    <property type="evidence" value="ECO:0007669"/>
    <property type="project" value="TreeGrafter"/>
</dbReference>
<dbReference type="FunFam" id="3.30.710.10:FF:000045">
    <property type="entry name" value="zinc finger and BTB domain-containing protein 10"/>
    <property type="match status" value="1"/>
</dbReference>
<evidence type="ECO:0000259" key="14">
    <source>
        <dbReference type="PROSITE" id="PS50097"/>
    </source>
</evidence>
<dbReference type="PROSITE" id="PS50157">
    <property type="entry name" value="ZINC_FINGER_C2H2_2"/>
    <property type="match status" value="2"/>
</dbReference>
<dbReference type="Pfam" id="PF00651">
    <property type="entry name" value="BTB"/>
    <property type="match status" value="1"/>
</dbReference>
<evidence type="ECO:0000259" key="15">
    <source>
        <dbReference type="PROSITE" id="PS50157"/>
    </source>
</evidence>
<keyword evidence="10" id="KW-0804">Transcription</keyword>
<protein>
    <submittedName>
        <fullName evidence="16">Zinc finger and BTB domain containing 10</fullName>
    </submittedName>
</protein>
<feature type="region of interest" description="Disordered" evidence="13">
    <location>
        <begin position="365"/>
        <end position="422"/>
    </location>
</feature>
<keyword evidence="3" id="KW-0597">Phosphoprotein</keyword>
<dbReference type="OMA" id="NHITRRI"/>
<feature type="compositionally biased region" description="Acidic residues" evidence="13">
    <location>
        <begin position="383"/>
        <end position="396"/>
    </location>
</feature>
<evidence type="ECO:0000256" key="11">
    <source>
        <dbReference type="ARBA" id="ARBA00023242"/>
    </source>
</evidence>
<dbReference type="GeneTree" id="ENSGT00940000157988"/>
<gene>
    <name evidence="16" type="primary">ZBTB10</name>
</gene>
<dbReference type="InterPro" id="IPR050457">
    <property type="entry name" value="ZnFinger_BTB_dom_contain"/>
</dbReference>
<dbReference type="InterPro" id="IPR013087">
    <property type="entry name" value="Znf_C2H2_type"/>
</dbReference>